<evidence type="ECO:0000313" key="11">
    <source>
        <dbReference type="Proteomes" id="UP001165063"/>
    </source>
</evidence>
<dbReference type="FunFam" id="3.40.50.2020:FF:000008">
    <property type="entry name" value="Orotate phosphoribosyltransferase"/>
    <property type="match status" value="1"/>
</dbReference>
<dbReference type="InterPro" id="IPR000836">
    <property type="entry name" value="PRTase_dom"/>
</dbReference>
<dbReference type="Gene3D" id="3.40.50.2020">
    <property type="match status" value="1"/>
</dbReference>
<proteinExistence type="inferred from homology"/>
<evidence type="ECO:0000256" key="1">
    <source>
        <dbReference type="ARBA" id="ARBA00003769"/>
    </source>
</evidence>
<evidence type="ECO:0000256" key="6">
    <source>
        <dbReference type="ARBA" id="ARBA00022676"/>
    </source>
</evidence>
<dbReference type="PANTHER" id="PTHR46683">
    <property type="entry name" value="OROTATE PHOSPHORIBOSYLTRANSFERASE 1-RELATED"/>
    <property type="match status" value="1"/>
</dbReference>
<organism evidence="10 11">
    <name type="scientific">Ambrosiozyma monospora</name>
    <name type="common">Yeast</name>
    <name type="synonym">Endomycopsis monosporus</name>
    <dbReference type="NCBI Taxonomy" id="43982"/>
    <lineage>
        <taxon>Eukaryota</taxon>
        <taxon>Fungi</taxon>
        <taxon>Dikarya</taxon>
        <taxon>Ascomycota</taxon>
        <taxon>Saccharomycotina</taxon>
        <taxon>Pichiomycetes</taxon>
        <taxon>Pichiales</taxon>
        <taxon>Pichiaceae</taxon>
        <taxon>Ambrosiozyma</taxon>
    </lineage>
</organism>
<dbReference type="EMBL" id="BSXU01014187">
    <property type="protein sequence ID" value="GME80386.1"/>
    <property type="molecule type" value="Genomic_DNA"/>
</dbReference>
<evidence type="ECO:0000256" key="2">
    <source>
        <dbReference type="ARBA" id="ARBA00004889"/>
    </source>
</evidence>
<dbReference type="NCBIfam" id="TIGR00336">
    <property type="entry name" value="pyrE"/>
    <property type="match status" value="1"/>
</dbReference>
<dbReference type="CDD" id="cd06223">
    <property type="entry name" value="PRTases_typeI"/>
    <property type="match status" value="1"/>
</dbReference>
<keyword evidence="7" id="KW-0808">Transferase</keyword>
<evidence type="ECO:0000256" key="3">
    <source>
        <dbReference type="ARBA" id="ARBA00006340"/>
    </source>
</evidence>
<dbReference type="InterPro" id="IPR029057">
    <property type="entry name" value="PRTase-like"/>
</dbReference>
<dbReference type="HAMAP" id="MF_01208">
    <property type="entry name" value="PyrE"/>
    <property type="match status" value="1"/>
</dbReference>
<comment type="pathway">
    <text evidence="2">Pyrimidine metabolism; UMP biosynthesis via de novo pathway; UMP from orotate: step 1/2.</text>
</comment>
<dbReference type="Proteomes" id="UP001165063">
    <property type="component" value="Unassembled WGS sequence"/>
</dbReference>
<comment type="caution">
    <text evidence="10">The sequence shown here is derived from an EMBL/GenBank/DDBJ whole genome shotgun (WGS) entry which is preliminary data.</text>
</comment>
<dbReference type="SUPFAM" id="SSF53271">
    <property type="entry name" value="PRTase-like"/>
    <property type="match status" value="1"/>
</dbReference>
<evidence type="ECO:0000256" key="8">
    <source>
        <dbReference type="ARBA" id="ARBA00022975"/>
    </source>
</evidence>
<dbReference type="InterPro" id="IPR023031">
    <property type="entry name" value="OPRT"/>
</dbReference>
<feature type="domain" description="Phosphoribosyltransferase" evidence="9">
    <location>
        <begin position="49"/>
        <end position="174"/>
    </location>
</feature>
<dbReference type="AlphaFoldDB" id="A0A9W6T837"/>
<reference evidence="10" key="1">
    <citation type="submission" date="2023-04" db="EMBL/GenBank/DDBJ databases">
        <title>Ambrosiozyma monospora NBRC 1965.</title>
        <authorList>
            <person name="Ichikawa N."/>
            <person name="Sato H."/>
            <person name="Tonouchi N."/>
        </authorList>
    </citation>
    <scope>NUCLEOTIDE SEQUENCE</scope>
    <source>
        <strain evidence="10">NBRC 1965</strain>
    </source>
</reference>
<dbReference type="GO" id="GO:0006207">
    <property type="term" value="P:'de novo' pyrimidine nucleobase biosynthetic process"/>
    <property type="evidence" value="ECO:0007669"/>
    <property type="project" value="TreeGrafter"/>
</dbReference>
<dbReference type="InterPro" id="IPR004467">
    <property type="entry name" value="Or_phspho_trans_dom"/>
</dbReference>
<dbReference type="Pfam" id="PF00156">
    <property type="entry name" value="Pribosyltran"/>
    <property type="match status" value="1"/>
</dbReference>
<sequence>MSDYKTKFIEDALAIKALKFGQFTLKSGRLSPYFFNMGLFSDSKSLSNVATAYAKSIIASGIEFDILFGPAYKGIPLAAITVVKLFELGGEKYTNVGYAFNRKEKKDHGEGGSIVGCDLKGKKVLIIDDVMTAGTAINEAFDIIKAEGGSAIGCIIALDRQETVKDSNMSATKAVSQRYGVPVLNIISFDDVIAKSKSTLTKEQLESIQEYRKKYVPSA</sequence>
<dbReference type="PANTHER" id="PTHR46683:SF1">
    <property type="entry name" value="OROTATE PHOSPHORIBOSYLTRANSFERASE 1-RELATED"/>
    <property type="match status" value="1"/>
</dbReference>
<keyword evidence="8" id="KW-0665">Pyrimidine biosynthesis</keyword>
<gene>
    <name evidence="10" type="ORF">Amon01_000983300</name>
</gene>
<evidence type="ECO:0000256" key="5">
    <source>
        <dbReference type="ARBA" id="ARBA00011971"/>
    </source>
</evidence>
<comment type="subunit">
    <text evidence="4">Homodimer.</text>
</comment>
<dbReference type="GO" id="GO:0004588">
    <property type="term" value="F:orotate phosphoribosyltransferase activity"/>
    <property type="evidence" value="ECO:0007669"/>
    <property type="project" value="UniProtKB-EC"/>
</dbReference>
<name>A0A9W6T837_AMBMO</name>
<keyword evidence="11" id="KW-1185">Reference proteome</keyword>
<comment type="function">
    <text evidence="1">Catalyzes the transfer of a ribosyl phosphate group from 5-phosphoribose 1-diphosphate to orotate, leading to the formation of orotidine monophosphate (OMP).</text>
</comment>
<dbReference type="EC" id="2.4.2.10" evidence="5"/>
<evidence type="ECO:0000259" key="9">
    <source>
        <dbReference type="Pfam" id="PF00156"/>
    </source>
</evidence>
<evidence type="ECO:0000313" key="10">
    <source>
        <dbReference type="EMBL" id="GME80386.1"/>
    </source>
</evidence>
<accession>A0A9W6T837</accession>
<dbReference type="GO" id="GO:0006221">
    <property type="term" value="P:pyrimidine nucleotide biosynthetic process"/>
    <property type="evidence" value="ECO:0007669"/>
    <property type="project" value="UniProtKB-KW"/>
</dbReference>
<keyword evidence="6" id="KW-0328">Glycosyltransferase</keyword>
<evidence type="ECO:0000256" key="4">
    <source>
        <dbReference type="ARBA" id="ARBA00011738"/>
    </source>
</evidence>
<comment type="similarity">
    <text evidence="3">Belongs to the purine/pyrimidine phosphoribosyltransferase family. PyrE subfamily.</text>
</comment>
<evidence type="ECO:0000256" key="7">
    <source>
        <dbReference type="ARBA" id="ARBA00022679"/>
    </source>
</evidence>
<dbReference type="GO" id="GO:0046132">
    <property type="term" value="P:pyrimidine ribonucleoside biosynthetic process"/>
    <property type="evidence" value="ECO:0007669"/>
    <property type="project" value="TreeGrafter"/>
</dbReference>
<dbReference type="GO" id="GO:0005737">
    <property type="term" value="C:cytoplasm"/>
    <property type="evidence" value="ECO:0007669"/>
    <property type="project" value="TreeGrafter"/>
</dbReference>
<dbReference type="OrthoDB" id="5553476at2759"/>
<protein>
    <recommendedName>
        <fullName evidence="5">orotate phosphoribosyltransferase</fullName>
        <ecNumber evidence="5">2.4.2.10</ecNumber>
    </recommendedName>
</protein>